<reference evidence="1" key="1">
    <citation type="submission" date="2018-02" db="EMBL/GenBank/DDBJ databases">
        <title>Rhizophora mucronata_Transcriptome.</title>
        <authorList>
            <person name="Meera S.P."/>
            <person name="Sreeshan A."/>
            <person name="Augustine A."/>
        </authorList>
    </citation>
    <scope>NUCLEOTIDE SEQUENCE</scope>
    <source>
        <tissue evidence="1">Leaf</tissue>
    </source>
</reference>
<protein>
    <submittedName>
        <fullName evidence="1">Uncharacterized protein</fullName>
    </submittedName>
</protein>
<sequence length="17" mass="1938">MLVLGLTSQRLHAVLRM</sequence>
<proteinExistence type="predicted"/>
<name>A0A2P2NAD1_RHIMU</name>
<dbReference type="EMBL" id="GGEC01058932">
    <property type="protein sequence ID" value="MBX39416.1"/>
    <property type="molecule type" value="Transcribed_RNA"/>
</dbReference>
<accession>A0A2P2NAD1</accession>
<evidence type="ECO:0000313" key="1">
    <source>
        <dbReference type="EMBL" id="MBX39416.1"/>
    </source>
</evidence>
<dbReference type="AlphaFoldDB" id="A0A2P2NAD1"/>
<organism evidence="1">
    <name type="scientific">Rhizophora mucronata</name>
    <name type="common">Asiatic mangrove</name>
    <dbReference type="NCBI Taxonomy" id="61149"/>
    <lineage>
        <taxon>Eukaryota</taxon>
        <taxon>Viridiplantae</taxon>
        <taxon>Streptophyta</taxon>
        <taxon>Embryophyta</taxon>
        <taxon>Tracheophyta</taxon>
        <taxon>Spermatophyta</taxon>
        <taxon>Magnoliopsida</taxon>
        <taxon>eudicotyledons</taxon>
        <taxon>Gunneridae</taxon>
        <taxon>Pentapetalae</taxon>
        <taxon>rosids</taxon>
        <taxon>fabids</taxon>
        <taxon>Malpighiales</taxon>
        <taxon>Rhizophoraceae</taxon>
        <taxon>Rhizophora</taxon>
    </lineage>
</organism>